<gene>
    <name evidence="1" type="ORF">PEVE_00017800</name>
</gene>
<dbReference type="EMBL" id="CALNXI010002432">
    <property type="protein sequence ID" value="CAH3187601.1"/>
    <property type="molecule type" value="Genomic_DNA"/>
</dbReference>
<dbReference type="Proteomes" id="UP001159427">
    <property type="component" value="Unassembled WGS sequence"/>
</dbReference>
<accession>A0ABN8SA58</accession>
<keyword evidence="2" id="KW-1185">Reference proteome</keyword>
<reference evidence="1 2" key="1">
    <citation type="submission" date="2022-05" db="EMBL/GenBank/DDBJ databases">
        <authorList>
            <consortium name="Genoscope - CEA"/>
            <person name="William W."/>
        </authorList>
    </citation>
    <scope>NUCLEOTIDE SEQUENCE [LARGE SCALE GENOMIC DNA]</scope>
</reference>
<proteinExistence type="predicted"/>
<comment type="caution">
    <text evidence="1">The sequence shown here is derived from an EMBL/GenBank/DDBJ whole genome shotgun (WGS) entry which is preliminary data.</text>
</comment>
<protein>
    <submittedName>
        <fullName evidence="1">Uncharacterized protein</fullName>
    </submittedName>
</protein>
<sequence length="398" mass="43651">MTPLWLEAHASYIDTSRTATAQQLTFNAGSVTNSALLKIPMIPAGFLKPNTPLTVEIIAAHDVNIGKVHDSDIRYGISDGTNFIGFETCDKANYGSNAPCYKIEGSSGTQLSSLMHGPVTPKPSDSFYPGQFVFTLKLDERWGSCYTAHDGGFVKTVGYNKRLMLNKGLILETYKSDKGERVGIKFIKVTIIQDEAVIYHQTMTPTWLEAHASYIETSRTTTAQQLTFNAGSVTNAALLKVPMIPSGFLKPNTPLTVEIIVAHDVNIGKVYDSDIKYGISDGTNFIGFGTCDKGNYRTNAPCYKLEGSSGTQLSSERYGPVTPKPSDSFYPGQFVFTLKLDERWGSCYTTHDGGFVKTTGYNRRLMLNKGLILETYKSGRGERVGIKFIKVTIIQDGA</sequence>
<organism evidence="1 2">
    <name type="scientific">Porites evermanni</name>
    <dbReference type="NCBI Taxonomy" id="104178"/>
    <lineage>
        <taxon>Eukaryota</taxon>
        <taxon>Metazoa</taxon>
        <taxon>Cnidaria</taxon>
        <taxon>Anthozoa</taxon>
        <taxon>Hexacorallia</taxon>
        <taxon>Scleractinia</taxon>
        <taxon>Fungiina</taxon>
        <taxon>Poritidae</taxon>
        <taxon>Porites</taxon>
    </lineage>
</organism>
<evidence type="ECO:0000313" key="1">
    <source>
        <dbReference type="EMBL" id="CAH3187601.1"/>
    </source>
</evidence>
<evidence type="ECO:0000313" key="2">
    <source>
        <dbReference type="Proteomes" id="UP001159427"/>
    </source>
</evidence>
<name>A0ABN8SA58_9CNID</name>